<dbReference type="Gene3D" id="3.40.47.10">
    <property type="match status" value="2"/>
</dbReference>
<evidence type="ECO:0000259" key="3">
    <source>
        <dbReference type="Pfam" id="PF08541"/>
    </source>
</evidence>
<keyword evidence="5" id="KW-1185">Reference proteome</keyword>
<organism evidence="4 5">
    <name type="scientific">Streptomyces dysideae</name>
    <dbReference type="NCBI Taxonomy" id="909626"/>
    <lineage>
        <taxon>Bacteria</taxon>
        <taxon>Bacillati</taxon>
        <taxon>Actinomycetota</taxon>
        <taxon>Actinomycetes</taxon>
        <taxon>Kitasatosporales</taxon>
        <taxon>Streptomycetaceae</taxon>
        <taxon>Streptomyces</taxon>
    </lineage>
</organism>
<gene>
    <name evidence="4" type="ORF">AQJ91_23145</name>
</gene>
<proteinExistence type="predicted"/>
<dbReference type="EMBL" id="LMXB01000058">
    <property type="protein sequence ID" value="KUO18775.1"/>
    <property type="molecule type" value="Genomic_DNA"/>
</dbReference>
<dbReference type="InterPro" id="IPR016039">
    <property type="entry name" value="Thiolase-like"/>
</dbReference>
<dbReference type="GO" id="GO:0044550">
    <property type="term" value="P:secondary metabolite biosynthetic process"/>
    <property type="evidence" value="ECO:0007669"/>
    <property type="project" value="TreeGrafter"/>
</dbReference>
<accession>A0A101UXQ8</accession>
<dbReference type="InterPro" id="IPR013747">
    <property type="entry name" value="ACP_syn_III_C"/>
</dbReference>
<dbReference type="RefSeq" id="WP_067025038.1">
    <property type="nucleotide sequence ID" value="NZ_KQ949089.1"/>
</dbReference>
<dbReference type="GO" id="GO:0016747">
    <property type="term" value="F:acyltransferase activity, transferring groups other than amino-acyl groups"/>
    <property type="evidence" value="ECO:0007669"/>
    <property type="project" value="UniProtKB-ARBA"/>
</dbReference>
<dbReference type="SUPFAM" id="SSF53901">
    <property type="entry name" value="Thiolase-like"/>
    <property type="match status" value="1"/>
</dbReference>
<keyword evidence="2" id="KW-0012">Acyltransferase</keyword>
<dbReference type="PANTHER" id="PTHR34069:SF2">
    <property type="entry name" value="BETA-KETOACYL-[ACYL-CARRIER-PROTEIN] SYNTHASE III"/>
    <property type="match status" value="1"/>
</dbReference>
<dbReference type="AlphaFoldDB" id="A0A101UXQ8"/>
<evidence type="ECO:0000256" key="2">
    <source>
        <dbReference type="ARBA" id="ARBA00023315"/>
    </source>
</evidence>
<protein>
    <submittedName>
        <fullName evidence="4">3-oxoacyl-ACP synthase</fullName>
    </submittedName>
</protein>
<comment type="caution">
    <text evidence="4">The sequence shown here is derived from an EMBL/GenBank/DDBJ whole genome shotgun (WGS) entry which is preliminary data.</text>
</comment>
<name>A0A101UXQ8_9ACTN</name>
<evidence type="ECO:0000313" key="4">
    <source>
        <dbReference type="EMBL" id="KUO18775.1"/>
    </source>
</evidence>
<keyword evidence="1" id="KW-0808">Transferase</keyword>
<feature type="domain" description="Beta-ketoacyl-[acyl-carrier-protein] synthase III C-terminal" evidence="3">
    <location>
        <begin position="254"/>
        <end position="344"/>
    </location>
</feature>
<evidence type="ECO:0000256" key="1">
    <source>
        <dbReference type="ARBA" id="ARBA00022679"/>
    </source>
</evidence>
<dbReference type="STRING" id="909626.AQJ91_23145"/>
<evidence type="ECO:0000313" key="5">
    <source>
        <dbReference type="Proteomes" id="UP000053260"/>
    </source>
</evidence>
<reference evidence="4 5" key="1">
    <citation type="submission" date="2015-10" db="EMBL/GenBank/DDBJ databases">
        <title>Draft genome sequence of Streptomyces sp. RV15, isolated from a marine sponge.</title>
        <authorList>
            <person name="Ruckert C."/>
            <person name="Abdelmohsen U.R."/>
            <person name="Winkler A."/>
            <person name="Hentschel U."/>
            <person name="Kalinowski J."/>
            <person name="Kampfer P."/>
            <person name="Glaeser S."/>
        </authorList>
    </citation>
    <scope>NUCLEOTIDE SEQUENCE [LARGE SCALE GENOMIC DNA]</scope>
    <source>
        <strain evidence="4 5">RV15</strain>
    </source>
</reference>
<dbReference type="Pfam" id="PF08541">
    <property type="entry name" value="ACP_syn_III_C"/>
    <property type="match status" value="1"/>
</dbReference>
<dbReference type="Proteomes" id="UP000053260">
    <property type="component" value="Unassembled WGS sequence"/>
</dbReference>
<dbReference type="OrthoDB" id="6637632at2"/>
<dbReference type="PANTHER" id="PTHR34069">
    <property type="entry name" value="3-OXOACYL-[ACYL-CARRIER-PROTEIN] SYNTHASE 3"/>
    <property type="match status" value="1"/>
</dbReference>
<sequence>MNSQPTDFGIVSFGYAFGDDCDVVAETVEEFVDDPERIYRWGYKRFHRAPEGVTGTQLAARAARTALDRAGLTPDDVDQVILAVSDVPDYLNWDASAALARELMIRLRPTLLLSEGCVSGVTGFGNAAGLFAIQPELTNVLFVAVNRVSEYHRNRMKVNNSIHSDGASAVVLRRGHGAGRWLATEQFTDPEVADWFRTDYGGSVAPVAPEGWTVRTDANGLERVQDHFRDNPAGLRDFVQALNRRLVEVVDRACARAGMKREDIARVVHLNDNQGSFEEIAEEFGISVDRTNATMAALHGHMGAADHIATIAMMTETGELVPGDVVAMIGISIGMRWYCTLVRI</sequence>